<organism evidence="2 3">
    <name type="scientific">Anopheles culicifacies</name>
    <dbReference type="NCBI Taxonomy" id="139723"/>
    <lineage>
        <taxon>Eukaryota</taxon>
        <taxon>Metazoa</taxon>
        <taxon>Ecdysozoa</taxon>
        <taxon>Arthropoda</taxon>
        <taxon>Hexapoda</taxon>
        <taxon>Insecta</taxon>
        <taxon>Pterygota</taxon>
        <taxon>Neoptera</taxon>
        <taxon>Endopterygota</taxon>
        <taxon>Diptera</taxon>
        <taxon>Nematocera</taxon>
        <taxon>Culicoidea</taxon>
        <taxon>Culicidae</taxon>
        <taxon>Anophelinae</taxon>
        <taxon>Anopheles</taxon>
        <taxon>culicifacies species complex</taxon>
    </lineage>
</organism>
<protein>
    <recommendedName>
        <fullName evidence="4">Protein TsetseEP domain-containing protein</fullName>
    </recommendedName>
</protein>
<evidence type="ECO:0000256" key="1">
    <source>
        <dbReference type="SAM" id="SignalP"/>
    </source>
</evidence>
<reference evidence="3" key="1">
    <citation type="submission" date="2013-09" db="EMBL/GenBank/DDBJ databases">
        <title>The Genome Sequence of Anopheles culicifacies species A.</title>
        <authorList>
            <consortium name="The Broad Institute Genomics Platform"/>
            <person name="Neafsey D.E."/>
            <person name="Besansky N."/>
            <person name="Howell P."/>
            <person name="Walton C."/>
            <person name="Young S.K."/>
            <person name="Zeng Q."/>
            <person name="Gargeya S."/>
            <person name="Fitzgerald M."/>
            <person name="Haas B."/>
            <person name="Abouelleil A."/>
            <person name="Allen A.W."/>
            <person name="Alvarado L."/>
            <person name="Arachchi H.M."/>
            <person name="Berlin A.M."/>
            <person name="Chapman S.B."/>
            <person name="Gainer-Dewar J."/>
            <person name="Goldberg J."/>
            <person name="Griggs A."/>
            <person name="Gujja S."/>
            <person name="Hansen M."/>
            <person name="Howarth C."/>
            <person name="Imamovic A."/>
            <person name="Ireland A."/>
            <person name="Larimer J."/>
            <person name="McCowan C."/>
            <person name="Murphy C."/>
            <person name="Pearson M."/>
            <person name="Poon T.W."/>
            <person name="Priest M."/>
            <person name="Roberts A."/>
            <person name="Saif S."/>
            <person name="Shea T."/>
            <person name="Sisk P."/>
            <person name="Sykes S."/>
            <person name="Wortman J."/>
            <person name="Nusbaum C."/>
            <person name="Birren B."/>
        </authorList>
    </citation>
    <scope>NUCLEOTIDE SEQUENCE [LARGE SCALE GENOMIC DNA]</scope>
    <source>
        <strain evidence="3">A-37</strain>
    </source>
</reference>
<dbReference type="AlphaFoldDB" id="A0A182MX46"/>
<feature type="chain" id="PRO_5008129024" description="Protein TsetseEP domain-containing protein" evidence="1">
    <location>
        <begin position="22"/>
        <end position="514"/>
    </location>
</feature>
<evidence type="ECO:0008006" key="4">
    <source>
        <dbReference type="Google" id="ProtNLM"/>
    </source>
</evidence>
<keyword evidence="3" id="KW-1185">Reference proteome</keyword>
<proteinExistence type="predicted"/>
<accession>A0A182MX46</accession>
<keyword evidence="1" id="KW-0732">Signal</keyword>
<evidence type="ECO:0000313" key="2">
    <source>
        <dbReference type="EnsemblMetazoa" id="ACUA028418-PA"/>
    </source>
</evidence>
<dbReference type="VEuPathDB" id="VectorBase:ACUA028418"/>
<dbReference type="Proteomes" id="UP000075883">
    <property type="component" value="Unassembled WGS sequence"/>
</dbReference>
<reference evidence="2" key="2">
    <citation type="submission" date="2020-05" db="UniProtKB">
        <authorList>
            <consortium name="EnsemblMetazoa"/>
        </authorList>
    </citation>
    <scope>IDENTIFICATION</scope>
    <source>
        <strain evidence="2">A-37</strain>
    </source>
</reference>
<evidence type="ECO:0000313" key="3">
    <source>
        <dbReference type="Proteomes" id="UP000075883"/>
    </source>
</evidence>
<dbReference type="EMBL" id="AXCM01002155">
    <property type="status" value="NOT_ANNOTATED_CDS"/>
    <property type="molecule type" value="Genomic_DNA"/>
</dbReference>
<name>A0A182MX46_9DIPT</name>
<dbReference type="EnsemblMetazoa" id="ACUA028418-RA">
    <property type="protein sequence ID" value="ACUA028418-PA"/>
    <property type="gene ID" value="ACUA028418"/>
</dbReference>
<feature type="signal peptide" evidence="1">
    <location>
        <begin position="1"/>
        <end position="21"/>
    </location>
</feature>
<sequence>MLGTWVLSLGVICLLQCAVSGEPRPDFALEASVFGTVHVSSAVTETRSVVTGIDANLDITLNSTFPKLSELLQLTQEVGDTFSERLESVLRPLGSLAPSSSSEDVEYFNTVLSAIDSVQFFLSNRLEEINSEVQMLVGAALPSQFSDALIRVGRGLQELASALEALQSAVTAIRNGSSEESNECRPKSIRPKLVYRVVYAVRTVKAYLPAVVYTLTTTVENIALADQFVVKMYEKAEDVQEPSQYVNLLLATTSSVSTSVNNAVGTVVTRFNTVSGGVAALGNLNSLMAYSGVVQVLSSYQSTLQQFGDISQGFSATLMAIATHLEQALVPDEDTPTVNNSEVIAALVHTLIANGPYARYCFYKYAELVHGLAHEGLLGVEACVNREIMRLQQLRTALLAQVSLLLFDLEDIVNELSVCNAAANVNSREACVTMIAAYYNNVAFSFRTKFNNLYSTGAAEGVASKNRLLACVKVLQYQIVDGSGQSLKSQIENCAHNGPEMLPDQNPMLSVYDL</sequence>